<sequence>MSSRRRIILRRRVVLLLLLPFTALFYLYLANRPPYALYDQLTQKELASAQDFLSRHEDHKFVVFQQLQGAGFNNQIQEILLYHHLALITSRTYVFQPFIWRPRGHQPLPLSAFLPNPTKHSVPVSLFDQICSLDETETTVHAVVNGSYESRWEESQEVLKGPERCIVMDNRILHWNYLASSALEQVWPSFQQYLFQHFEWSAQILEIVERSQTHLNLRPYPTIAIEDQDDDPYMALHIRRGDFSSHCHTLAEAQTSFTTWAGLRSIKSSILPPVLDTADPENILLHCYSPLTRILDAVTLQARKHPHVRVLHILHDAAIDHPKVWIDILKLETALQDPAWAARNGWGDSGPIRRITHSGMIPLNTGENDFAIAVDMELARRAEVFIGNGYSSLSSQIIALRMATENANGKTEDMTLL</sequence>
<dbReference type="AlphaFoldDB" id="A0A4S8MPX1"/>
<protein>
    <submittedName>
        <fullName evidence="1">Uncharacterized protein</fullName>
    </submittedName>
</protein>
<dbReference type="Proteomes" id="UP000297245">
    <property type="component" value="Unassembled WGS sequence"/>
</dbReference>
<organism evidence="1 2">
    <name type="scientific">Dendrothele bispora (strain CBS 962.96)</name>
    <dbReference type="NCBI Taxonomy" id="1314807"/>
    <lineage>
        <taxon>Eukaryota</taxon>
        <taxon>Fungi</taxon>
        <taxon>Dikarya</taxon>
        <taxon>Basidiomycota</taxon>
        <taxon>Agaricomycotina</taxon>
        <taxon>Agaricomycetes</taxon>
        <taxon>Agaricomycetidae</taxon>
        <taxon>Agaricales</taxon>
        <taxon>Agaricales incertae sedis</taxon>
        <taxon>Dendrothele</taxon>
    </lineage>
</organism>
<dbReference type="EMBL" id="ML179051">
    <property type="protein sequence ID" value="THV05078.1"/>
    <property type="molecule type" value="Genomic_DNA"/>
</dbReference>
<gene>
    <name evidence="1" type="ORF">K435DRAFT_835028</name>
</gene>
<reference evidence="1 2" key="1">
    <citation type="journal article" date="2019" name="Nat. Ecol. Evol.">
        <title>Megaphylogeny resolves global patterns of mushroom evolution.</title>
        <authorList>
            <person name="Varga T."/>
            <person name="Krizsan K."/>
            <person name="Foldi C."/>
            <person name="Dima B."/>
            <person name="Sanchez-Garcia M."/>
            <person name="Sanchez-Ramirez S."/>
            <person name="Szollosi G.J."/>
            <person name="Szarkandi J.G."/>
            <person name="Papp V."/>
            <person name="Albert L."/>
            <person name="Andreopoulos W."/>
            <person name="Angelini C."/>
            <person name="Antonin V."/>
            <person name="Barry K.W."/>
            <person name="Bougher N.L."/>
            <person name="Buchanan P."/>
            <person name="Buyck B."/>
            <person name="Bense V."/>
            <person name="Catcheside P."/>
            <person name="Chovatia M."/>
            <person name="Cooper J."/>
            <person name="Damon W."/>
            <person name="Desjardin D."/>
            <person name="Finy P."/>
            <person name="Geml J."/>
            <person name="Haridas S."/>
            <person name="Hughes K."/>
            <person name="Justo A."/>
            <person name="Karasinski D."/>
            <person name="Kautmanova I."/>
            <person name="Kiss B."/>
            <person name="Kocsube S."/>
            <person name="Kotiranta H."/>
            <person name="LaButti K.M."/>
            <person name="Lechner B.E."/>
            <person name="Liimatainen K."/>
            <person name="Lipzen A."/>
            <person name="Lukacs Z."/>
            <person name="Mihaltcheva S."/>
            <person name="Morgado L.N."/>
            <person name="Niskanen T."/>
            <person name="Noordeloos M.E."/>
            <person name="Ohm R.A."/>
            <person name="Ortiz-Santana B."/>
            <person name="Ovrebo C."/>
            <person name="Racz N."/>
            <person name="Riley R."/>
            <person name="Savchenko A."/>
            <person name="Shiryaev A."/>
            <person name="Soop K."/>
            <person name="Spirin V."/>
            <person name="Szebenyi C."/>
            <person name="Tomsovsky M."/>
            <person name="Tulloss R.E."/>
            <person name="Uehling J."/>
            <person name="Grigoriev I.V."/>
            <person name="Vagvolgyi C."/>
            <person name="Papp T."/>
            <person name="Martin F.M."/>
            <person name="Miettinen O."/>
            <person name="Hibbett D.S."/>
            <person name="Nagy L.G."/>
        </authorList>
    </citation>
    <scope>NUCLEOTIDE SEQUENCE [LARGE SCALE GENOMIC DNA]</scope>
    <source>
        <strain evidence="1 2">CBS 962.96</strain>
    </source>
</reference>
<dbReference type="Gene3D" id="3.40.50.11350">
    <property type="match status" value="1"/>
</dbReference>
<evidence type="ECO:0000313" key="1">
    <source>
        <dbReference type="EMBL" id="THV05078.1"/>
    </source>
</evidence>
<evidence type="ECO:0000313" key="2">
    <source>
        <dbReference type="Proteomes" id="UP000297245"/>
    </source>
</evidence>
<proteinExistence type="predicted"/>
<accession>A0A4S8MPX1</accession>
<dbReference type="OrthoDB" id="2559662at2759"/>
<dbReference type="CDD" id="cd11296">
    <property type="entry name" value="O-FucT_like"/>
    <property type="match status" value="1"/>
</dbReference>
<name>A0A4S8MPX1_DENBC</name>
<keyword evidence="2" id="KW-1185">Reference proteome</keyword>